<dbReference type="EMBL" id="BGZK01000240">
    <property type="protein sequence ID" value="GBP30988.1"/>
    <property type="molecule type" value="Genomic_DNA"/>
</dbReference>
<proteinExistence type="predicted"/>
<keyword evidence="2" id="KW-0732">Signal</keyword>
<sequence length="215" mass="24296">MLNVFGWGIAGAGAAVVGAAAEVVPGRARRRQARACARAPHGRHTTAPQRSTLLCTSCLKVPIKPDLGLGNGNEFKYLNSDKYCKRTHRGWQLYPLIGYVYSKIRDRHRAVSRFSSPTPKTTPSHNHFISERAGNCHRPSSPIRGQVRDQLLNTLCKASIMWLTSTWITESFVDSFVRYRRRSRPFDRHLSKSQTNTHASHLKVGFPNDIRLKFE</sequence>
<feature type="region of interest" description="Disordered" evidence="1">
    <location>
        <begin position="113"/>
        <end position="142"/>
    </location>
</feature>
<dbReference type="Proteomes" id="UP000299102">
    <property type="component" value="Unassembled WGS sequence"/>
</dbReference>
<keyword evidence="4" id="KW-1185">Reference proteome</keyword>
<evidence type="ECO:0000313" key="4">
    <source>
        <dbReference type="Proteomes" id="UP000299102"/>
    </source>
</evidence>
<protein>
    <submittedName>
        <fullName evidence="3">Uncharacterized protein</fullName>
    </submittedName>
</protein>
<feature type="compositionally biased region" description="Polar residues" evidence="1">
    <location>
        <begin position="113"/>
        <end position="127"/>
    </location>
</feature>
<dbReference type="AlphaFoldDB" id="A0A4C1UX14"/>
<name>A0A4C1UX14_EUMVA</name>
<evidence type="ECO:0000256" key="1">
    <source>
        <dbReference type="SAM" id="MobiDB-lite"/>
    </source>
</evidence>
<feature type="chain" id="PRO_5020031930" evidence="2">
    <location>
        <begin position="22"/>
        <end position="215"/>
    </location>
</feature>
<accession>A0A4C1UX14</accession>
<organism evidence="3 4">
    <name type="scientific">Eumeta variegata</name>
    <name type="common">Bagworm moth</name>
    <name type="synonym">Eumeta japonica</name>
    <dbReference type="NCBI Taxonomy" id="151549"/>
    <lineage>
        <taxon>Eukaryota</taxon>
        <taxon>Metazoa</taxon>
        <taxon>Ecdysozoa</taxon>
        <taxon>Arthropoda</taxon>
        <taxon>Hexapoda</taxon>
        <taxon>Insecta</taxon>
        <taxon>Pterygota</taxon>
        <taxon>Neoptera</taxon>
        <taxon>Endopterygota</taxon>
        <taxon>Lepidoptera</taxon>
        <taxon>Glossata</taxon>
        <taxon>Ditrysia</taxon>
        <taxon>Tineoidea</taxon>
        <taxon>Psychidae</taxon>
        <taxon>Oiketicinae</taxon>
        <taxon>Eumeta</taxon>
    </lineage>
</organism>
<comment type="caution">
    <text evidence="3">The sequence shown here is derived from an EMBL/GenBank/DDBJ whole genome shotgun (WGS) entry which is preliminary data.</text>
</comment>
<evidence type="ECO:0000313" key="3">
    <source>
        <dbReference type="EMBL" id="GBP30988.1"/>
    </source>
</evidence>
<reference evidence="3 4" key="1">
    <citation type="journal article" date="2019" name="Commun. Biol.">
        <title>The bagworm genome reveals a unique fibroin gene that provides high tensile strength.</title>
        <authorList>
            <person name="Kono N."/>
            <person name="Nakamura H."/>
            <person name="Ohtoshi R."/>
            <person name="Tomita M."/>
            <person name="Numata K."/>
            <person name="Arakawa K."/>
        </authorList>
    </citation>
    <scope>NUCLEOTIDE SEQUENCE [LARGE SCALE GENOMIC DNA]</scope>
</reference>
<gene>
    <name evidence="3" type="ORF">EVAR_81886_1</name>
</gene>
<feature type="signal peptide" evidence="2">
    <location>
        <begin position="1"/>
        <end position="21"/>
    </location>
</feature>
<evidence type="ECO:0000256" key="2">
    <source>
        <dbReference type="SAM" id="SignalP"/>
    </source>
</evidence>